<comment type="caution">
    <text evidence="10">The sequence shown here is derived from an EMBL/GenBank/DDBJ whole genome shotgun (WGS) entry which is preliminary data.</text>
</comment>
<evidence type="ECO:0000256" key="2">
    <source>
        <dbReference type="ARBA" id="ARBA00022448"/>
    </source>
</evidence>
<feature type="domain" description="Reticulon" evidence="9">
    <location>
        <begin position="114"/>
        <end position="216"/>
    </location>
</feature>
<dbReference type="Gramene" id="PHT81492">
    <property type="protein sequence ID" value="PHT81492"/>
    <property type="gene ID" value="T459_14507"/>
</dbReference>
<keyword evidence="5 7" id="KW-1133">Transmembrane helix</keyword>
<dbReference type="Pfam" id="PF03092">
    <property type="entry name" value="BT1"/>
    <property type="match status" value="1"/>
</dbReference>
<keyword evidence="4" id="KW-0256">Endoplasmic reticulum</keyword>
<protein>
    <recommendedName>
        <fullName evidence="9">Reticulon domain-containing protein</fullName>
    </recommendedName>
</protein>
<dbReference type="Proteomes" id="UP000222542">
    <property type="component" value="Unassembled WGS sequence"/>
</dbReference>
<evidence type="ECO:0000256" key="6">
    <source>
        <dbReference type="ARBA" id="ARBA00023136"/>
    </source>
</evidence>
<dbReference type="InterPro" id="IPR010605">
    <property type="entry name" value="DUF1191"/>
</dbReference>
<feature type="transmembrane region" description="Helical" evidence="7">
    <location>
        <begin position="218"/>
        <end position="239"/>
    </location>
</feature>
<accession>A0A2G2ZHN2</accession>
<organism evidence="10 11">
    <name type="scientific">Capsicum annuum</name>
    <name type="common">Capsicum pepper</name>
    <dbReference type="NCBI Taxonomy" id="4072"/>
    <lineage>
        <taxon>Eukaryota</taxon>
        <taxon>Viridiplantae</taxon>
        <taxon>Streptophyta</taxon>
        <taxon>Embryophyta</taxon>
        <taxon>Tracheophyta</taxon>
        <taxon>Spermatophyta</taxon>
        <taxon>Magnoliopsida</taxon>
        <taxon>eudicotyledons</taxon>
        <taxon>Gunneridae</taxon>
        <taxon>Pentapetalae</taxon>
        <taxon>asterids</taxon>
        <taxon>lamiids</taxon>
        <taxon>Solanales</taxon>
        <taxon>Solanaceae</taxon>
        <taxon>Solanoideae</taxon>
        <taxon>Capsiceae</taxon>
        <taxon>Capsicum</taxon>
    </lineage>
</organism>
<keyword evidence="2" id="KW-0813">Transport</keyword>
<dbReference type="InterPro" id="IPR003388">
    <property type="entry name" value="Reticulon"/>
</dbReference>
<evidence type="ECO:0000256" key="1">
    <source>
        <dbReference type="ARBA" id="ARBA00004477"/>
    </source>
</evidence>
<keyword evidence="6 7" id="KW-0472">Membrane</keyword>
<dbReference type="STRING" id="4072.A0A2G2ZHN2"/>
<feature type="transmembrane region" description="Helical" evidence="7">
    <location>
        <begin position="191"/>
        <end position="211"/>
    </location>
</feature>
<keyword evidence="3 7" id="KW-0812">Transmembrane</keyword>
<dbReference type="AlphaFoldDB" id="A0A2G2ZHN2"/>
<evidence type="ECO:0000256" key="8">
    <source>
        <dbReference type="SAM" id="SignalP"/>
    </source>
</evidence>
<evidence type="ECO:0000256" key="4">
    <source>
        <dbReference type="ARBA" id="ARBA00022824"/>
    </source>
</evidence>
<dbReference type="Pfam" id="PF06697">
    <property type="entry name" value="DUF1191"/>
    <property type="match status" value="1"/>
</dbReference>
<keyword evidence="8" id="KW-0732">Signal</keyword>
<dbReference type="PANTHER" id="PTHR33512:SF4">
    <property type="entry name" value="PROTEIN, PUTATIVE (DUF1191)-RELATED"/>
    <property type="match status" value="1"/>
</dbReference>
<gene>
    <name evidence="10" type="ORF">T459_14507</name>
</gene>
<dbReference type="PANTHER" id="PTHR33512">
    <property type="entry name" value="PROTEIN, PUTATIVE (DUF1191)-RELATED"/>
    <property type="match status" value="1"/>
</dbReference>
<evidence type="ECO:0000256" key="5">
    <source>
        <dbReference type="ARBA" id="ARBA00022989"/>
    </source>
</evidence>
<evidence type="ECO:0000313" key="10">
    <source>
        <dbReference type="EMBL" id="PHT81492.1"/>
    </source>
</evidence>
<name>A0A2G2ZHN2_CAPAN</name>
<dbReference type="InterPro" id="IPR039309">
    <property type="entry name" value="BT1"/>
</dbReference>
<feature type="signal peptide" evidence="8">
    <location>
        <begin position="1"/>
        <end position="18"/>
    </location>
</feature>
<reference evidence="10 11" key="1">
    <citation type="journal article" date="2014" name="Nat. Genet.">
        <title>Genome sequence of the hot pepper provides insights into the evolution of pungency in Capsicum species.</title>
        <authorList>
            <person name="Kim S."/>
            <person name="Park M."/>
            <person name="Yeom S.I."/>
            <person name="Kim Y.M."/>
            <person name="Lee J.M."/>
            <person name="Lee H.A."/>
            <person name="Seo E."/>
            <person name="Choi J."/>
            <person name="Cheong K."/>
            <person name="Kim K.T."/>
            <person name="Jung K."/>
            <person name="Lee G.W."/>
            <person name="Oh S.K."/>
            <person name="Bae C."/>
            <person name="Kim S.B."/>
            <person name="Lee H.Y."/>
            <person name="Kim S.Y."/>
            <person name="Kim M.S."/>
            <person name="Kang B.C."/>
            <person name="Jo Y.D."/>
            <person name="Yang H.B."/>
            <person name="Jeong H.J."/>
            <person name="Kang W.H."/>
            <person name="Kwon J.K."/>
            <person name="Shin C."/>
            <person name="Lim J.Y."/>
            <person name="Park J.H."/>
            <person name="Huh J.H."/>
            <person name="Kim J.S."/>
            <person name="Kim B.D."/>
            <person name="Cohen O."/>
            <person name="Paran I."/>
            <person name="Suh M.C."/>
            <person name="Lee S.B."/>
            <person name="Kim Y.K."/>
            <person name="Shin Y."/>
            <person name="Noh S.J."/>
            <person name="Park J."/>
            <person name="Seo Y.S."/>
            <person name="Kwon S.Y."/>
            <person name="Kim H.A."/>
            <person name="Park J.M."/>
            <person name="Kim H.J."/>
            <person name="Choi S.B."/>
            <person name="Bosland P.W."/>
            <person name="Reeves G."/>
            <person name="Jo S.H."/>
            <person name="Lee B.W."/>
            <person name="Cho H.T."/>
            <person name="Choi H.S."/>
            <person name="Lee M.S."/>
            <person name="Yu Y."/>
            <person name="Do Choi Y."/>
            <person name="Park B.S."/>
            <person name="van Deynze A."/>
            <person name="Ashrafi H."/>
            <person name="Hill T."/>
            <person name="Kim W.T."/>
            <person name="Pai H.S."/>
            <person name="Ahn H.K."/>
            <person name="Yeam I."/>
            <person name="Giovannoni J.J."/>
            <person name="Rose J.K."/>
            <person name="Sorensen I."/>
            <person name="Lee S.J."/>
            <person name="Kim R.W."/>
            <person name="Choi I.Y."/>
            <person name="Choi B.S."/>
            <person name="Lim J.S."/>
            <person name="Lee Y.H."/>
            <person name="Choi D."/>
        </authorList>
    </citation>
    <scope>NUCLEOTIDE SEQUENCE [LARGE SCALE GENOMIC DNA]</scope>
    <source>
        <strain evidence="11">cv. CM334</strain>
    </source>
</reference>
<reference evidence="10 11" key="2">
    <citation type="journal article" date="2017" name="Genome Biol.">
        <title>New reference genome sequences of hot pepper reveal the massive evolution of plant disease-resistance genes by retroduplication.</title>
        <authorList>
            <person name="Kim S."/>
            <person name="Park J."/>
            <person name="Yeom S.I."/>
            <person name="Kim Y.M."/>
            <person name="Seo E."/>
            <person name="Kim K.T."/>
            <person name="Kim M.S."/>
            <person name="Lee J.M."/>
            <person name="Cheong K."/>
            <person name="Shin H.S."/>
            <person name="Kim S.B."/>
            <person name="Han K."/>
            <person name="Lee J."/>
            <person name="Park M."/>
            <person name="Lee H.A."/>
            <person name="Lee H.Y."/>
            <person name="Lee Y."/>
            <person name="Oh S."/>
            <person name="Lee J.H."/>
            <person name="Choi E."/>
            <person name="Choi E."/>
            <person name="Lee S.E."/>
            <person name="Jeon J."/>
            <person name="Kim H."/>
            <person name="Choi G."/>
            <person name="Song H."/>
            <person name="Lee J."/>
            <person name="Lee S.C."/>
            <person name="Kwon J.K."/>
            <person name="Lee H.Y."/>
            <person name="Koo N."/>
            <person name="Hong Y."/>
            <person name="Kim R.W."/>
            <person name="Kang W.H."/>
            <person name="Huh J.H."/>
            <person name="Kang B.C."/>
            <person name="Yang T.J."/>
            <person name="Lee Y.H."/>
            <person name="Bennetzen J.L."/>
            <person name="Choi D."/>
        </authorList>
    </citation>
    <scope>NUCLEOTIDE SEQUENCE [LARGE SCALE GENOMIC DNA]</scope>
    <source>
        <strain evidence="11">cv. CM334</strain>
    </source>
</reference>
<keyword evidence="11" id="KW-1185">Reference proteome</keyword>
<evidence type="ECO:0000256" key="7">
    <source>
        <dbReference type="SAM" id="Phobius"/>
    </source>
</evidence>
<evidence type="ECO:0000259" key="9">
    <source>
        <dbReference type="PROSITE" id="PS50845"/>
    </source>
</evidence>
<proteinExistence type="predicted"/>
<sequence length="276" mass="30998">MNILLLFLLLKLSFLVQCSHNNSLTKSLEVILHEHAFKSLVHQHTGSLYNASVPSSLAGMKLSLVRLRSRTLWEKGANFSGFSIPPRTIPVPYVKRINILYNDLGNLFSHYFNISEVLKFFGIFASGKDLKRLFIVISSLWFLSILGNCWNFFTLFYICFVLLHTAPVLYEKYEDQVDAFAEKAEAEIKKIGGSVLGGLIGAGLTQVFGVTKDRFDNLAFLIVLCNLSSLLPLPLLGLLPGDEPDTKESIDSEMKSNKILAFCAQRIFNIFVVIRI</sequence>
<evidence type="ECO:0000256" key="3">
    <source>
        <dbReference type="ARBA" id="ARBA00022692"/>
    </source>
</evidence>
<evidence type="ECO:0000313" key="11">
    <source>
        <dbReference type="Proteomes" id="UP000222542"/>
    </source>
</evidence>
<feature type="chain" id="PRO_5013921961" description="Reticulon domain-containing protein" evidence="8">
    <location>
        <begin position="19"/>
        <end position="276"/>
    </location>
</feature>
<dbReference type="GO" id="GO:0005789">
    <property type="term" value="C:endoplasmic reticulum membrane"/>
    <property type="evidence" value="ECO:0007669"/>
    <property type="project" value="UniProtKB-SubCell"/>
</dbReference>
<dbReference type="EMBL" id="AYRZ02000005">
    <property type="protein sequence ID" value="PHT81492.1"/>
    <property type="molecule type" value="Genomic_DNA"/>
</dbReference>
<comment type="subcellular location">
    <subcellularLocation>
        <location evidence="1">Endoplasmic reticulum membrane</location>
        <topology evidence="1">Multi-pass membrane protein</topology>
    </subcellularLocation>
</comment>
<dbReference type="PROSITE" id="PS50845">
    <property type="entry name" value="RETICULON"/>
    <property type="match status" value="1"/>
</dbReference>
<feature type="transmembrane region" description="Helical" evidence="7">
    <location>
        <begin position="133"/>
        <end position="163"/>
    </location>
</feature>